<evidence type="ECO:0000313" key="4">
    <source>
        <dbReference type="Proteomes" id="UP001355207"/>
    </source>
</evidence>
<evidence type="ECO:0000313" key="3">
    <source>
        <dbReference type="EMBL" id="WWC85460.1"/>
    </source>
</evidence>
<organism evidence="3 4">
    <name type="scientific">Kwoniella dendrophila CBS 6074</name>
    <dbReference type="NCBI Taxonomy" id="1295534"/>
    <lineage>
        <taxon>Eukaryota</taxon>
        <taxon>Fungi</taxon>
        <taxon>Dikarya</taxon>
        <taxon>Basidiomycota</taxon>
        <taxon>Agaricomycotina</taxon>
        <taxon>Tremellomycetes</taxon>
        <taxon>Tremellales</taxon>
        <taxon>Cryptococcaceae</taxon>
        <taxon>Kwoniella</taxon>
    </lineage>
</organism>
<accession>A0AAX4JLM9</accession>
<sequence>MSFEPPPRRTPKPSTPSTPSAGEDGNQTPGWKEKMKAKGSVWGKIAVEKGVKLSDNIGGKVNNIAEQRFGTEAFWPVTGDFPKEMEKCARILRAFTVDGIVTEEKEKADPNQPDEPKKKKKIKVIRKIPPSVIASAKGLAIFTSMRTGFAPFGGAGGNGLVVAKLPGGTWSAPASITPNNLSAGFLIGVDVYDCVLVIRTQEALDSFRTHKVTIGAELAVAAGPYGAGAAVEAGRERAPLFSYVKSKGVYAGVEVVGQVFVERFDENGAMYHWPGVKAGDILSGKVKVPREAESLMAALKDAESGRAQTLKGDSLDMIVAVKAQQEETEHLDLHEGETLKLPPTPDQTDGHEHESDPETEKIHYPSQLGSHNPSPTSSSFNLNNISKSDYPTQTPLPPPQHPSILQPKPIHGQSGKCARLLPPALPSRNPRRPNLNQQNSSQSNYSDALETPSHLDNSIRYDAPAGPPPPHLLPSAGIDQDHRAPSDPPHPPTSNTIVLDHGNDVPPPAEELPAYAENYASAISSPSVATTTYPQEKNSIQNESLVPLDALGADGQPMSESERKEWEEFLKSDSGITADIGPSSSTIQPSNANHEVNVDGLSGKLEDSHLYQNEGKGKEREEEPLKNPFDK</sequence>
<dbReference type="RefSeq" id="XP_066072223.1">
    <property type="nucleotide sequence ID" value="XM_066216126.1"/>
</dbReference>
<dbReference type="AlphaFoldDB" id="A0AAX4JLM9"/>
<feature type="region of interest" description="Disordered" evidence="1">
    <location>
        <begin position="329"/>
        <end position="518"/>
    </location>
</feature>
<feature type="compositionally biased region" description="Polar residues" evidence="1">
    <location>
        <begin position="582"/>
        <end position="594"/>
    </location>
</feature>
<feature type="compositionally biased region" description="Basic and acidic residues" evidence="1">
    <location>
        <begin position="604"/>
        <end position="631"/>
    </location>
</feature>
<name>A0AAX4JLM9_9TREE</name>
<proteinExistence type="predicted"/>
<feature type="compositionally biased region" description="Basic and acidic residues" evidence="1">
    <location>
        <begin position="329"/>
        <end position="338"/>
    </location>
</feature>
<feature type="domain" description="Ysc84 actin-binding" evidence="2">
    <location>
        <begin position="180"/>
        <end position="302"/>
    </location>
</feature>
<feature type="region of interest" description="Disordered" evidence="1">
    <location>
        <begin position="1"/>
        <end position="39"/>
    </location>
</feature>
<dbReference type="GO" id="GO:0035091">
    <property type="term" value="F:phosphatidylinositol binding"/>
    <property type="evidence" value="ECO:0007669"/>
    <property type="project" value="TreeGrafter"/>
</dbReference>
<keyword evidence="4" id="KW-1185">Reference proteome</keyword>
<dbReference type="Pfam" id="PF04366">
    <property type="entry name" value="Ysc84"/>
    <property type="match status" value="1"/>
</dbReference>
<reference evidence="3 4" key="1">
    <citation type="submission" date="2024-01" db="EMBL/GenBank/DDBJ databases">
        <title>Comparative genomics of Cryptococcus and Kwoniella reveals pathogenesis evolution and contrasting modes of karyotype evolution via chromosome fusion or intercentromeric recombination.</title>
        <authorList>
            <person name="Coelho M.A."/>
            <person name="David-Palma M."/>
            <person name="Shea T."/>
            <person name="Bowers K."/>
            <person name="McGinley-Smith S."/>
            <person name="Mohammad A.W."/>
            <person name="Gnirke A."/>
            <person name="Yurkov A.M."/>
            <person name="Nowrousian M."/>
            <person name="Sun S."/>
            <person name="Cuomo C.A."/>
            <person name="Heitman J."/>
        </authorList>
    </citation>
    <scope>NUCLEOTIDE SEQUENCE [LARGE SCALE GENOMIC DNA]</scope>
    <source>
        <strain evidence="3 4">CBS 6074</strain>
    </source>
</reference>
<feature type="compositionally biased region" description="Polar residues" evidence="1">
    <location>
        <begin position="367"/>
        <end position="390"/>
    </location>
</feature>
<feature type="compositionally biased region" description="Low complexity" evidence="1">
    <location>
        <begin position="418"/>
        <end position="444"/>
    </location>
</feature>
<dbReference type="PANTHER" id="PTHR15629:SF40">
    <property type="entry name" value="YSC84 ACTIN-BINDING DOMAIN-CONTAINING PROTEIN"/>
    <property type="match status" value="1"/>
</dbReference>
<protein>
    <recommendedName>
        <fullName evidence="2">Ysc84 actin-binding domain-containing protein</fullName>
    </recommendedName>
</protein>
<gene>
    <name evidence="3" type="ORF">L201_000323</name>
</gene>
<dbReference type="PANTHER" id="PTHR15629">
    <property type="entry name" value="SH3YL1 PROTEIN"/>
    <property type="match status" value="1"/>
</dbReference>
<dbReference type="EMBL" id="CP144098">
    <property type="protein sequence ID" value="WWC85460.1"/>
    <property type="molecule type" value="Genomic_DNA"/>
</dbReference>
<dbReference type="GeneID" id="91090995"/>
<dbReference type="InterPro" id="IPR051702">
    <property type="entry name" value="SH3_domain_YSC84-like"/>
</dbReference>
<dbReference type="Proteomes" id="UP001355207">
    <property type="component" value="Chromosome 1"/>
</dbReference>
<feature type="region of interest" description="Disordered" evidence="1">
    <location>
        <begin position="570"/>
        <end position="631"/>
    </location>
</feature>
<feature type="compositionally biased region" description="Basic and acidic residues" evidence="1">
    <location>
        <begin position="348"/>
        <end position="363"/>
    </location>
</feature>
<dbReference type="CDD" id="cd11524">
    <property type="entry name" value="SYLF"/>
    <property type="match status" value="1"/>
</dbReference>
<evidence type="ECO:0000259" key="2">
    <source>
        <dbReference type="Pfam" id="PF04366"/>
    </source>
</evidence>
<evidence type="ECO:0000256" key="1">
    <source>
        <dbReference type="SAM" id="MobiDB-lite"/>
    </source>
</evidence>
<dbReference type="InterPro" id="IPR007461">
    <property type="entry name" value="Ysc84_actin-binding"/>
</dbReference>